<keyword evidence="3" id="KW-0614">Plasmid</keyword>
<feature type="domain" description="Guanylate cyclase" evidence="2">
    <location>
        <begin position="10"/>
        <end position="125"/>
    </location>
</feature>
<sequence length="580" mass="63434">MGSDERRLVAIFAADVAGYSRLMRADEQGTLRALQADRGIIDGSIADHRGRIANTAGDSILAEFPSVVDAVRCALTVQRAIADANAATRPGEQRLQFRIGVHVGDVVAKGGDLFGDGVNVAARLQALAEPGGLCLSEEAHRYAARPLLLTCTDLGQQDVKNIDGGIRVFSVRLIGQLASDKPRSPPTMVSERPTVAVLPFGNLSGDGAESHFSDGITDEIITGLARFRSLFVVARNSSFAVRDQSLDLAEVGRRLGVSFLVQGSVRRAGDRLRVTAQLVEAGTGVQLWAERYDRHVDDVFAVQDEVAQTIASTLFGRIEDARLQLALRKPTESMAAYDFFLRGLAHFRGYEDDSNQQAAAMLERAVGLDPQFALAQSYLAFVRCAVDGYAAASRATLDAAFAMAAQAIDRDPQESRCHRMLGLVCVYRRDLATAQRHLDRALQLNPNDADAMQQMGYVLTLRGKPEDALAWMERSRCLNPFHPTWYNSGLGTTLYSLRRYADAAETFRRLPNPGPWSHTRLAACYAQLGEEGKAKALVDTVLQVRPDYSISTFLTRDVLLERAEDREHLREGLIKAGFPS</sequence>
<dbReference type="Gene3D" id="1.25.40.10">
    <property type="entry name" value="Tetratricopeptide repeat domain"/>
    <property type="match status" value="2"/>
</dbReference>
<dbReference type="Pfam" id="PF13431">
    <property type="entry name" value="TPR_17"/>
    <property type="match status" value="1"/>
</dbReference>
<dbReference type="EMBL" id="CP016619">
    <property type="protein sequence ID" value="ANY84765.1"/>
    <property type="molecule type" value="Genomic_DNA"/>
</dbReference>
<dbReference type="Gene3D" id="3.30.70.1230">
    <property type="entry name" value="Nucleotide cyclase"/>
    <property type="match status" value="1"/>
</dbReference>
<dbReference type="PANTHER" id="PTHR43081">
    <property type="entry name" value="ADENYLATE CYCLASE, TERMINAL-DIFFERENTIATION SPECIFIC-RELATED"/>
    <property type="match status" value="1"/>
</dbReference>
<dbReference type="InterPro" id="IPR011990">
    <property type="entry name" value="TPR-like_helical_dom_sf"/>
</dbReference>
<protein>
    <submittedName>
        <fullName evidence="3">Adenylate class-3/4/guanylyl cyclase</fullName>
    </submittedName>
</protein>
<dbReference type="AlphaFoldDB" id="A0A1B2EXQ8"/>
<evidence type="ECO:0000313" key="3">
    <source>
        <dbReference type="EMBL" id="ANY84765.1"/>
    </source>
</evidence>
<dbReference type="PANTHER" id="PTHR43081:SF19">
    <property type="entry name" value="PH-SENSITIVE ADENYLATE CYCLASE RV1264"/>
    <property type="match status" value="1"/>
</dbReference>
<dbReference type="SUPFAM" id="SSF55073">
    <property type="entry name" value="Nucleotide cyclase"/>
    <property type="match status" value="1"/>
</dbReference>
<keyword evidence="1" id="KW-0802">TPR repeat</keyword>
<name>A0A1B2EXQ8_9HYPH</name>
<geneLocation type="plasmid" evidence="3">
    <name>unnamed2</name>
</geneLocation>
<dbReference type="PROSITE" id="PS50005">
    <property type="entry name" value="TPR"/>
    <property type="match status" value="1"/>
</dbReference>
<dbReference type="CDD" id="cd07302">
    <property type="entry name" value="CHD"/>
    <property type="match status" value="1"/>
</dbReference>
<dbReference type="GO" id="GO:0035556">
    <property type="term" value="P:intracellular signal transduction"/>
    <property type="evidence" value="ECO:0007669"/>
    <property type="project" value="InterPro"/>
</dbReference>
<proteinExistence type="predicted"/>
<feature type="repeat" description="TPR" evidence="1">
    <location>
        <begin position="415"/>
        <end position="448"/>
    </location>
</feature>
<dbReference type="SMART" id="SM00028">
    <property type="entry name" value="TPR"/>
    <property type="match status" value="3"/>
</dbReference>
<dbReference type="KEGG" id="moc:BB934_37715"/>
<dbReference type="PROSITE" id="PS50125">
    <property type="entry name" value="GUANYLATE_CYCLASE_2"/>
    <property type="match status" value="1"/>
</dbReference>
<organism evidence="3">
    <name type="scientific">Microvirga ossetica</name>
    <dbReference type="NCBI Taxonomy" id="1882682"/>
    <lineage>
        <taxon>Bacteria</taxon>
        <taxon>Pseudomonadati</taxon>
        <taxon>Pseudomonadota</taxon>
        <taxon>Alphaproteobacteria</taxon>
        <taxon>Hyphomicrobiales</taxon>
        <taxon>Methylobacteriaceae</taxon>
        <taxon>Microvirga</taxon>
    </lineage>
</organism>
<dbReference type="Pfam" id="PF00211">
    <property type="entry name" value="Guanylate_cyc"/>
    <property type="match status" value="1"/>
</dbReference>
<dbReference type="Gene3D" id="3.40.50.10070">
    <property type="entry name" value="TolB, N-terminal domain"/>
    <property type="match status" value="1"/>
</dbReference>
<dbReference type="SUPFAM" id="SSF48452">
    <property type="entry name" value="TPR-like"/>
    <property type="match status" value="1"/>
</dbReference>
<dbReference type="InterPro" id="IPR001054">
    <property type="entry name" value="A/G_cyclase"/>
</dbReference>
<evidence type="ECO:0000256" key="1">
    <source>
        <dbReference type="PROSITE-ProRule" id="PRU00339"/>
    </source>
</evidence>
<dbReference type="InterPro" id="IPR029787">
    <property type="entry name" value="Nucleotide_cyclase"/>
</dbReference>
<dbReference type="InterPro" id="IPR019734">
    <property type="entry name" value="TPR_rpt"/>
</dbReference>
<reference evidence="3" key="1">
    <citation type="submission" date="2016-07" db="EMBL/GenBank/DDBJ databases">
        <title>Microvirga ossetica sp. nov. a new species of rhizobia isolated from root nodules of the legume species Vicia alpestris Steven originated from North Ossetia region in the Caucasus.</title>
        <authorList>
            <person name="Safronova V.I."/>
            <person name="Kuznetsova I.G."/>
            <person name="Sazanova A.L."/>
            <person name="Belimov A."/>
            <person name="Andronov E."/>
            <person name="Osledkin Y.S."/>
            <person name="Onishchuk O.P."/>
            <person name="Kurchak O.N."/>
            <person name="Shaposhnikov A.I."/>
            <person name="Willems A."/>
            <person name="Tikhonovich I.A."/>
        </authorList>
    </citation>
    <scope>NUCLEOTIDE SEQUENCE [LARGE SCALE GENOMIC DNA]</scope>
    <source>
        <strain evidence="3">V5/3M</strain>
        <plasmid evidence="3">unnamed2</plasmid>
    </source>
</reference>
<accession>A0A1B2EXQ8</accession>
<gene>
    <name evidence="3" type="ORF">BB934_37715</name>
</gene>
<evidence type="ECO:0000259" key="2">
    <source>
        <dbReference type="PROSITE" id="PS50125"/>
    </source>
</evidence>
<dbReference type="GO" id="GO:0006171">
    <property type="term" value="P:cAMP biosynthetic process"/>
    <property type="evidence" value="ECO:0007669"/>
    <property type="project" value="TreeGrafter"/>
</dbReference>
<dbReference type="GO" id="GO:0004016">
    <property type="term" value="F:adenylate cyclase activity"/>
    <property type="evidence" value="ECO:0007669"/>
    <property type="project" value="UniProtKB-ARBA"/>
</dbReference>
<dbReference type="InterPro" id="IPR050697">
    <property type="entry name" value="Adenylyl/Guanylyl_Cyclase_3/4"/>
</dbReference>
<dbReference type="OrthoDB" id="7318636at2"/>